<reference evidence="2" key="2">
    <citation type="journal article" date="2021" name="PeerJ">
        <title>Extensive microbial diversity within the chicken gut microbiome revealed by metagenomics and culture.</title>
        <authorList>
            <person name="Gilroy R."/>
            <person name="Ravi A."/>
            <person name="Getino M."/>
            <person name="Pursley I."/>
            <person name="Horton D.L."/>
            <person name="Alikhan N.F."/>
            <person name="Baker D."/>
            <person name="Gharbi K."/>
            <person name="Hall N."/>
            <person name="Watson M."/>
            <person name="Adriaenssens E.M."/>
            <person name="Foster-Nyarko E."/>
            <person name="Jarju S."/>
            <person name="Secka A."/>
            <person name="Antonio M."/>
            <person name="Oren A."/>
            <person name="Chaudhuri R.R."/>
            <person name="La Ragione R."/>
            <person name="Hildebrand F."/>
            <person name="Pallen M.J."/>
        </authorList>
    </citation>
    <scope>NUCLEOTIDE SEQUENCE</scope>
    <source>
        <strain evidence="2">ChiHjej9B8-7071</strain>
    </source>
</reference>
<keyword evidence="1" id="KW-1133">Transmembrane helix</keyword>
<dbReference type="EMBL" id="DVGD01000191">
    <property type="protein sequence ID" value="HIR09925.1"/>
    <property type="molecule type" value="Genomic_DNA"/>
</dbReference>
<evidence type="ECO:0000313" key="3">
    <source>
        <dbReference type="Proteomes" id="UP000824258"/>
    </source>
</evidence>
<sequence>MEAAAYPPPRKPEPKRSKGGHKGLLIAAAAVLMVAVVSLILWKPWNRSPYLKIDPEIMILGTNGAAYAVNSKGDYDTLEYDDGYHYPITCLDNSKAVLFTADDEMLYYYDSSQITPINEDVHSFSMSNNGDVVVYSTEVDDDLMALWQYQNGKNQKIAECEVPYYNFNFCISPDGKTVAYSCDYGEEMLSYLWDGETREFGRNRSILSLSNDAKLVYYTKLINDSVYVQKGLDENSSVKLAKNADDLYCASFNADHTEFIYSADDGTFLVQNGGEPERISRDALYPAMPGASNYGYYWNTLPVKTFESVLLYNSDKMVWLGKDLETHTVASNLDSSQITLLEDGKRAYYTKNESLRRVDASKEGAESETIAEDVAWFWVSMDGKNIYYYQEDEGIFAKSGKDKAVLVSDEVDIMSGGELVGNSFYYIIDGELYCSDGGRGKRIASFDGLATDVFSGGSRFLAVELDGREGWAFSIDGGETFTELPT</sequence>
<dbReference type="Gene3D" id="2.120.10.30">
    <property type="entry name" value="TolB, C-terminal domain"/>
    <property type="match status" value="1"/>
</dbReference>
<comment type="caution">
    <text evidence="2">The sequence shown here is derived from an EMBL/GenBank/DDBJ whole genome shotgun (WGS) entry which is preliminary data.</text>
</comment>
<evidence type="ECO:0000256" key="1">
    <source>
        <dbReference type="SAM" id="Phobius"/>
    </source>
</evidence>
<dbReference type="SUPFAM" id="SSF82171">
    <property type="entry name" value="DPP6 N-terminal domain-like"/>
    <property type="match status" value="1"/>
</dbReference>
<dbReference type="AlphaFoldDB" id="A0A9D1D785"/>
<proteinExistence type="predicted"/>
<feature type="transmembrane region" description="Helical" evidence="1">
    <location>
        <begin position="24"/>
        <end position="42"/>
    </location>
</feature>
<reference evidence="2" key="1">
    <citation type="submission" date="2020-10" db="EMBL/GenBank/DDBJ databases">
        <authorList>
            <person name="Gilroy R."/>
        </authorList>
    </citation>
    <scope>NUCLEOTIDE SEQUENCE</scope>
    <source>
        <strain evidence="2">ChiHjej9B8-7071</strain>
    </source>
</reference>
<name>A0A9D1D785_9FIRM</name>
<accession>A0A9D1D785</accession>
<protein>
    <submittedName>
        <fullName evidence="2">Uncharacterized protein</fullName>
    </submittedName>
</protein>
<organism evidence="2 3">
    <name type="scientific">Candidatus Avoscillospira stercoripullorum</name>
    <dbReference type="NCBI Taxonomy" id="2840709"/>
    <lineage>
        <taxon>Bacteria</taxon>
        <taxon>Bacillati</taxon>
        <taxon>Bacillota</taxon>
        <taxon>Clostridia</taxon>
        <taxon>Eubacteriales</taxon>
        <taxon>Oscillospiraceae</taxon>
        <taxon>Oscillospiraceae incertae sedis</taxon>
        <taxon>Candidatus Avoscillospira</taxon>
    </lineage>
</organism>
<evidence type="ECO:0000313" key="2">
    <source>
        <dbReference type="EMBL" id="HIR09925.1"/>
    </source>
</evidence>
<keyword evidence="1" id="KW-0812">Transmembrane</keyword>
<dbReference type="InterPro" id="IPR011042">
    <property type="entry name" value="6-blade_b-propeller_TolB-like"/>
</dbReference>
<dbReference type="Proteomes" id="UP000824258">
    <property type="component" value="Unassembled WGS sequence"/>
</dbReference>
<keyword evidence="1" id="KW-0472">Membrane</keyword>
<gene>
    <name evidence="2" type="ORF">IAA70_05945</name>
</gene>